<dbReference type="GO" id="GO:0003676">
    <property type="term" value="F:nucleic acid binding"/>
    <property type="evidence" value="ECO:0007669"/>
    <property type="project" value="InterPro"/>
</dbReference>
<evidence type="ECO:0000256" key="2">
    <source>
        <dbReference type="ARBA" id="ARBA00022448"/>
    </source>
</evidence>
<dbReference type="Pfam" id="PF05380">
    <property type="entry name" value="Peptidase_A17"/>
    <property type="match status" value="1"/>
</dbReference>
<evidence type="ECO:0000256" key="4">
    <source>
        <dbReference type="ARBA" id="ARBA00022673"/>
    </source>
</evidence>
<dbReference type="InterPro" id="IPR050599">
    <property type="entry name" value="VDCC_alpha-1_subunit"/>
</dbReference>
<dbReference type="Pfam" id="PF00520">
    <property type="entry name" value="Ion_trans"/>
    <property type="match status" value="1"/>
</dbReference>
<dbReference type="InterPro" id="IPR027359">
    <property type="entry name" value="Volt_channel_dom_sf"/>
</dbReference>
<evidence type="ECO:0000256" key="10">
    <source>
        <dbReference type="ARBA" id="ARBA00023136"/>
    </source>
</evidence>
<evidence type="ECO:0000256" key="9">
    <source>
        <dbReference type="ARBA" id="ARBA00023065"/>
    </source>
</evidence>
<comment type="subcellular location">
    <subcellularLocation>
        <location evidence="1">Membrane</location>
        <topology evidence="1">Multi-pass membrane protein</topology>
    </subcellularLocation>
</comment>
<keyword evidence="9" id="KW-0406">Ion transport</keyword>
<evidence type="ECO:0000256" key="1">
    <source>
        <dbReference type="ARBA" id="ARBA00004141"/>
    </source>
</evidence>
<gene>
    <name evidence="16" type="ORF">ALC53_12081</name>
</gene>
<dbReference type="PANTHER" id="PTHR45628:SF7">
    <property type="entry name" value="VOLTAGE-DEPENDENT CALCIUM CHANNEL TYPE A SUBUNIT ALPHA-1"/>
    <property type="match status" value="1"/>
</dbReference>
<evidence type="ECO:0000313" key="17">
    <source>
        <dbReference type="Proteomes" id="UP000078540"/>
    </source>
</evidence>
<keyword evidence="8 13" id="KW-1133">Transmembrane helix</keyword>
<dbReference type="InterPro" id="IPR012337">
    <property type="entry name" value="RNaseH-like_sf"/>
</dbReference>
<dbReference type="PANTHER" id="PTHR45628">
    <property type="entry name" value="VOLTAGE-DEPENDENT CALCIUM CHANNEL TYPE A SUBUNIT ALPHA-1"/>
    <property type="match status" value="1"/>
</dbReference>
<dbReference type="Proteomes" id="UP000078540">
    <property type="component" value="Unassembled WGS sequence"/>
</dbReference>
<dbReference type="GO" id="GO:0098703">
    <property type="term" value="P:calcium ion import across plasma membrane"/>
    <property type="evidence" value="ECO:0007669"/>
    <property type="project" value="TreeGrafter"/>
</dbReference>
<keyword evidence="11" id="KW-0325">Glycoprotein</keyword>
<evidence type="ECO:0000256" key="7">
    <source>
        <dbReference type="ARBA" id="ARBA00022882"/>
    </source>
</evidence>
<evidence type="ECO:0000256" key="5">
    <source>
        <dbReference type="ARBA" id="ARBA00022692"/>
    </source>
</evidence>
<feature type="domain" description="DUF5641" evidence="15">
    <location>
        <begin position="528"/>
        <end position="592"/>
    </location>
</feature>
<protein>
    <submittedName>
        <fullName evidence="16">Voltage-dependent calcium channel type A subunit alpha-1</fullName>
    </submittedName>
</protein>
<dbReference type="STRING" id="520822.A0A195AZI4"/>
<dbReference type="Gene3D" id="1.20.120.350">
    <property type="entry name" value="Voltage-gated potassium channels. Chain C"/>
    <property type="match status" value="1"/>
</dbReference>
<name>A0A195AZI4_9HYME</name>
<dbReference type="AlphaFoldDB" id="A0A195AZI4"/>
<dbReference type="GO" id="GO:0008331">
    <property type="term" value="F:high voltage-gated calcium channel activity"/>
    <property type="evidence" value="ECO:0007669"/>
    <property type="project" value="TreeGrafter"/>
</dbReference>
<accession>A0A195AZI4</accession>
<keyword evidence="3" id="KW-0109">Calcium transport</keyword>
<dbReference type="InterPro" id="IPR005821">
    <property type="entry name" value="Ion_trans_dom"/>
</dbReference>
<proteinExistence type="predicted"/>
<evidence type="ECO:0000259" key="14">
    <source>
        <dbReference type="Pfam" id="PF00520"/>
    </source>
</evidence>
<dbReference type="SUPFAM" id="SSF81324">
    <property type="entry name" value="Voltage-gated potassium channels"/>
    <property type="match status" value="1"/>
</dbReference>
<dbReference type="Pfam" id="PF18701">
    <property type="entry name" value="DUF5641"/>
    <property type="match status" value="1"/>
</dbReference>
<dbReference type="Gene3D" id="3.30.420.10">
    <property type="entry name" value="Ribonuclease H-like superfamily/Ribonuclease H"/>
    <property type="match status" value="1"/>
</dbReference>
<dbReference type="SUPFAM" id="SSF53098">
    <property type="entry name" value="Ribonuclease H-like"/>
    <property type="match status" value="1"/>
</dbReference>
<keyword evidence="7" id="KW-0851">Voltage-gated channel</keyword>
<dbReference type="GO" id="GO:0007268">
    <property type="term" value="P:chemical synaptic transmission"/>
    <property type="evidence" value="ECO:0007669"/>
    <property type="project" value="TreeGrafter"/>
</dbReference>
<evidence type="ECO:0000256" key="3">
    <source>
        <dbReference type="ARBA" id="ARBA00022568"/>
    </source>
</evidence>
<evidence type="ECO:0000256" key="6">
    <source>
        <dbReference type="ARBA" id="ARBA00022837"/>
    </source>
</evidence>
<keyword evidence="12" id="KW-0407">Ion channel</keyword>
<evidence type="ECO:0000256" key="8">
    <source>
        <dbReference type="ARBA" id="ARBA00022989"/>
    </source>
</evidence>
<keyword evidence="2" id="KW-0813">Transport</keyword>
<dbReference type="GO" id="GO:0045202">
    <property type="term" value="C:synapse"/>
    <property type="evidence" value="ECO:0007669"/>
    <property type="project" value="GOC"/>
</dbReference>
<sequence length="710" mass="82637">MLNDINEYPVYTLGKITLSVFGKEVLHPRSLFYVRVENPEIKIGYMPEIKIDGRPVDSGSQKLFERNKIPYLRDKASINVQLVRMERIYRQWPNMTFFLLGINTLYYIVYPEERYKRSQMSCRTLIERYNGALNTSRDYIMCKTSKHPLYLYARFKQLLKRIEAIKNAKLCYNCLRSHRGNACKFFNCTICQKIDSVATLSLFMIGQINLLRESYELYLQKTQLDWMVIGGASSREPSKIPICYTTNLDNLMSKFWIIEEVTTDKSLSNEEIILHEEDRYYQRILCWHDSNYPKVTKIIKSYLYVNDLLTEPRVNLRANFTLNVDRNFKICYSNPIKNYNKLMKRIILSEIAKIFDSLGLLGPIILYAKRLIQFCNASNVGYEACIYMRSRRKSFIGVSSNAYLISVSSNFDIFDKFFTFSKILPVIAMTIFAFEGLENISSKFANLNPFYVFSCLAIKVIHLEVVSDLTSEGFLAAFRRFVARSGIPEHMHSDGTNFVGANEHRLKWHFIPLVAPFDGLWESSVKLFKHHFRVRQDFWARWSLNDLQKHVKWNKDGLVLNNGDVMLVKDKALPCELASERRHLVNMAPGRDQGGGRSKRDGKGTTSLFILSEDNWIRSKVRDIIEWPLFEYAVLFTIIANCVVLALEEHLPRKDKTVFAQSLESSEMYFLAIFCVEASFKIIALGLVLHRGSYLRNIWNMMDFFVVVTG</sequence>
<evidence type="ECO:0000256" key="12">
    <source>
        <dbReference type="ARBA" id="ARBA00023303"/>
    </source>
</evidence>
<dbReference type="EMBL" id="KQ976698">
    <property type="protein sequence ID" value="KYM77452.1"/>
    <property type="molecule type" value="Genomic_DNA"/>
</dbReference>
<organism evidence="16 17">
    <name type="scientific">Atta colombica</name>
    <dbReference type="NCBI Taxonomy" id="520822"/>
    <lineage>
        <taxon>Eukaryota</taxon>
        <taxon>Metazoa</taxon>
        <taxon>Ecdysozoa</taxon>
        <taxon>Arthropoda</taxon>
        <taxon>Hexapoda</taxon>
        <taxon>Insecta</taxon>
        <taxon>Pterygota</taxon>
        <taxon>Neoptera</taxon>
        <taxon>Endopterygota</taxon>
        <taxon>Hymenoptera</taxon>
        <taxon>Apocrita</taxon>
        <taxon>Aculeata</taxon>
        <taxon>Formicoidea</taxon>
        <taxon>Formicidae</taxon>
        <taxon>Myrmicinae</taxon>
        <taxon>Atta</taxon>
    </lineage>
</organism>
<dbReference type="InterPro" id="IPR036397">
    <property type="entry name" value="RNaseH_sf"/>
</dbReference>
<reference evidence="16 17" key="1">
    <citation type="submission" date="2015-09" db="EMBL/GenBank/DDBJ databases">
        <title>Atta colombica WGS genome.</title>
        <authorList>
            <person name="Nygaard S."/>
            <person name="Hu H."/>
            <person name="Boomsma J."/>
            <person name="Zhang G."/>
        </authorList>
    </citation>
    <scope>NUCLEOTIDE SEQUENCE [LARGE SCALE GENOMIC DNA]</scope>
    <source>
        <strain evidence="16">Treedump-2</strain>
        <tissue evidence="16">Whole body</tissue>
    </source>
</reference>
<keyword evidence="6" id="KW-0106">Calcium</keyword>
<feature type="transmembrane region" description="Helical" evidence="13">
    <location>
        <begin position="668"/>
        <end position="689"/>
    </location>
</feature>
<keyword evidence="17" id="KW-1185">Reference proteome</keyword>
<dbReference type="GO" id="GO:0005891">
    <property type="term" value="C:voltage-gated calcium channel complex"/>
    <property type="evidence" value="ECO:0007669"/>
    <property type="project" value="TreeGrafter"/>
</dbReference>
<evidence type="ECO:0000259" key="15">
    <source>
        <dbReference type="Pfam" id="PF18701"/>
    </source>
</evidence>
<dbReference type="InterPro" id="IPR008042">
    <property type="entry name" value="Retrotrans_Pao"/>
</dbReference>
<evidence type="ECO:0000256" key="13">
    <source>
        <dbReference type="SAM" id="Phobius"/>
    </source>
</evidence>
<keyword evidence="5 13" id="KW-0812">Transmembrane</keyword>
<dbReference type="InterPro" id="IPR040676">
    <property type="entry name" value="DUF5641"/>
</dbReference>
<evidence type="ECO:0000313" key="16">
    <source>
        <dbReference type="EMBL" id="KYM77452.1"/>
    </source>
</evidence>
<keyword evidence="4" id="KW-0107">Calcium channel</keyword>
<evidence type="ECO:0000256" key="11">
    <source>
        <dbReference type="ARBA" id="ARBA00023180"/>
    </source>
</evidence>
<feature type="domain" description="Ion transport" evidence="14">
    <location>
        <begin position="628"/>
        <end position="709"/>
    </location>
</feature>
<keyword evidence="10 13" id="KW-0472">Membrane</keyword>
<feature type="transmembrane region" description="Helical" evidence="13">
    <location>
        <begin position="629"/>
        <end position="648"/>
    </location>
</feature>